<feature type="chain" id="PRO_5015137240" evidence="10">
    <location>
        <begin position="28"/>
        <end position="256"/>
    </location>
</feature>
<evidence type="ECO:0000313" key="13">
    <source>
        <dbReference type="Proteomes" id="UP000238479"/>
    </source>
</evidence>
<dbReference type="Proteomes" id="UP000238479">
    <property type="component" value="Chromosome 5"/>
</dbReference>
<dbReference type="PROSITE" id="PS50213">
    <property type="entry name" value="FAS1"/>
    <property type="match status" value="1"/>
</dbReference>
<evidence type="ECO:0000256" key="9">
    <source>
        <dbReference type="ARBA" id="ARBA00024686"/>
    </source>
</evidence>
<dbReference type="Gene3D" id="2.30.180.10">
    <property type="entry name" value="FAS1 domain"/>
    <property type="match status" value="1"/>
</dbReference>
<keyword evidence="4" id="KW-0336">GPI-anchor</keyword>
<dbReference type="GO" id="GO:0009834">
    <property type="term" value="P:plant-type secondary cell wall biogenesis"/>
    <property type="evidence" value="ECO:0007669"/>
    <property type="project" value="UniProtKB-ARBA"/>
</dbReference>
<evidence type="ECO:0000259" key="11">
    <source>
        <dbReference type="PROSITE" id="PS50213"/>
    </source>
</evidence>
<dbReference type="Gramene" id="PRQ33632">
    <property type="protein sequence ID" value="PRQ33632"/>
    <property type="gene ID" value="RchiOBHm_Chr5g0059731"/>
</dbReference>
<gene>
    <name evidence="12" type="ORF">RchiOBHm_Chr5g0059731</name>
</gene>
<dbReference type="InterPro" id="IPR036378">
    <property type="entry name" value="FAS1_dom_sf"/>
</dbReference>
<comment type="function">
    <text evidence="9">May be a cell surface adhesion protein.</text>
</comment>
<dbReference type="PANTHER" id="PTHR32077">
    <property type="entry name" value="FASCICLIN-LIKE ARABINOGALACTAN PROTEIN"/>
    <property type="match status" value="1"/>
</dbReference>
<evidence type="ECO:0000256" key="3">
    <source>
        <dbReference type="ARBA" id="ARBA00022475"/>
    </source>
</evidence>
<comment type="subcellular location">
    <subcellularLocation>
        <location evidence="1">Cell membrane</location>
        <topology evidence="1">Lipid-anchor</topology>
        <topology evidence="1">GPI-anchor</topology>
    </subcellularLocation>
</comment>
<dbReference type="SUPFAM" id="SSF82153">
    <property type="entry name" value="FAS1 domain"/>
    <property type="match status" value="1"/>
</dbReference>
<dbReference type="OrthoDB" id="286301at2759"/>
<reference evidence="12 13" key="1">
    <citation type="journal article" date="2018" name="Nat. Genet.">
        <title>The Rosa genome provides new insights in the design of modern roses.</title>
        <authorList>
            <person name="Bendahmane M."/>
        </authorList>
    </citation>
    <scope>NUCLEOTIDE SEQUENCE [LARGE SCALE GENOMIC DNA]</scope>
    <source>
        <strain evidence="13">cv. Old Blush</strain>
    </source>
</reference>
<proteinExistence type="inferred from homology"/>
<feature type="domain" description="FAS1" evidence="11">
    <location>
        <begin position="48"/>
        <end position="190"/>
    </location>
</feature>
<keyword evidence="6" id="KW-0654">Proteoglycan</keyword>
<evidence type="ECO:0000256" key="6">
    <source>
        <dbReference type="ARBA" id="ARBA00022974"/>
    </source>
</evidence>
<keyword evidence="8" id="KW-0325">Glycoprotein</keyword>
<dbReference type="Pfam" id="PF02469">
    <property type="entry name" value="Fasciclin"/>
    <property type="match status" value="1"/>
</dbReference>
<accession>A0A2P6QHH8</accession>
<comment type="similarity">
    <text evidence="2">Belongs to the fasciclin-like AGP family.</text>
</comment>
<keyword evidence="5 10" id="KW-0732">Signal</keyword>
<dbReference type="GO" id="GO:0098552">
    <property type="term" value="C:side of membrane"/>
    <property type="evidence" value="ECO:0007669"/>
    <property type="project" value="UniProtKB-KW"/>
</dbReference>
<feature type="signal peptide" evidence="10">
    <location>
        <begin position="1"/>
        <end position="27"/>
    </location>
</feature>
<keyword evidence="3" id="KW-1003">Cell membrane</keyword>
<dbReference type="STRING" id="74649.A0A2P6QHH8"/>
<comment type="caution">
    <text evidence="12">The sequence shown here is derived from an EMBL/GenBank/DDBJ whole genome shotgun (WGS) entry which is preliminary data.</text>
</comment>
<protein>
    <submittedName>
        <fullName evidence="12">Putative FAS1 domain-containing protein</fullName>
    </submittedName>
</protein>
<dbReference type="InterPro" id="IPR045003">
    <property type="entry name" value="FLA_A"/>
</dbReference>
<keyword evidence="13" id="KW-1185">Reference proteome</keyword>
<evidence type="ECO:0000256" key="5">
    <source>
        <dbReference type="ARBA" id="ARBA00022729"/>
    </source>
</evidence>
<dbReference type="InterPro" id="IPR000782">
    <property type="entry name" value="FAS1_domain"/>
</dbReference>
<evidence type="ECO:0000256" key="2">
    <source>
        <dbReference type="ARBA" id="ARBA00007843"/>
    </source>
</evidence>
<evidence type="ECO:0000256" key="1">
    <source>
        <dbReference type="ARBA" id="ARBA00004609"/>
    </source>
</evidence>
<keyword evidence="7" id="KW-0472">Membrane</keyword>
<dbReference type="SMART" id="SM00554">
    <property type="entry name" value="FAS1"/>
    <property type="match status" value="1"/>
</dbReference>
<dbReference type="FunFam" id="2.30.180.10:FF:000006">
    <property type="entry name" value="Fasciclin-like arabinogalactan protein 11"/>
    <property type="match status" value="1"/>
</dbReference>
<dbReference type="EMBL" id="PDCK01000043">
    <property type="protein sequence ID" value="PRQ33632.1"/>
    <property type="molecule type" value="Genomic_DNA"/>
</dbReference>
<organism evidence="12 13">
    <name type="scientific">Rosa chinensis</name>
    <name type="common">China rose</name>
    <dbReference type="NCBI Taxonomy" id="74649"/>
    <lineage>
        <taxon>Eukaryota</taxon>
        <taxon>Viridiplantae</taxon>
        <taxon>Streptophyta</taxon>
        <taxon>Embryophyta</taxon>
        <taxon>Tracheophyta</taxon>
        <taxon>Spermatophyta</taxon>
        <taxon>Magnoliopsida</taxon>
        <taxon>eudicotyledons</taxon>
        <taxon>Gunneridae</taxon>
        <taxon>Pentapetalae</taxon>
        <taxon>rosids</taxon>
        <taxon>fabids</taxon>
        <taxon>Rosales</taxon>
        <taxon>Rosaceae</taxon>
        <taxon>Rosoideae</taxon>
        <taxon>Rosoideae incertae sedis</taxon>
        <taxon>Rosa</taxon>
    </lineage>
</organism>
<keyword evidence="4" id="KW-0449">Lipoprotein</keyword>
<evidence type="ECO:0000256" key="7">
    <source>
        <dbReference type="ARBA" id="ARBA00023136"/>
    </source>
</evidence>
<sequence>MMKQQIQSLFSLPLLFILLSHCTGISAQGPAASPKAGPIADAPAPPGPTNVTKILEKSGGFDLFIRLLKTTQVDGQLYSQLNNSDSKLTILAPTDSAFSKLKSGSLNSLSDSQKDQLLQFHLIPDFLTMSNFQTLSNPVRTQAGDQFEFPLNITTSGNSVNITTGLVNTSISGTVYTDNQLAIYQVDSVLQPYGIFAPKPLPPSPAPAPEKAKPKKKASSPVAAVKSAAGSVVCDLSRNGLASIGVAVVFAAVMFL</sequence>
<evidence type="ECO:0000313" key="12">
    <source>
        <dbReference type="EMBL" id="PRQ33632.1"/>
    </source>
</evidence>
<evidence type="ECO:0000256" key="10">
    <source>
        <dbReference type="SAM" id="SignalP"/>
    </source>
</evidence>
<evidence type="ECO:0000256" key="8">
    <source>
        <dbReference type="ARBA" id="ARBA00023180"/>
    </source>
</evidence>
<dbReference type="SMR" id="A0A2P6QHH8"/>
<dbReference type="GO" id="GO:0005886">
    <property type="term" value="C:plasma membrane"/>
    <property type="evidence" value="ECO:0007669"/>
    <property type="project" value="UniProtKB-SubCell"/>
</dbReference>
<dbReference type="AlphaFoldDB" id="A0A2P6QHH8"/>
<dbReference type="PANTHER" id="PTHR32077:SF59">
    <property type="entry name" value="FASCICLIN-LIKE ARABINOGALACTAN PROTEIN 12"/>
    <property type="match status" value="1"/>
</dbReference>
<dbReference type="OMA" id="WAINSNG"/>
<name>A0A2P6QHH8_ROSCH</name>
<evidence type="ECO:0000256" key="4">
    <source>
        <dbReference type="ARBA" id="ARBA00022622"/>
    </source>
</evidence>